<name>A0A5C5YTK3_9BACT</name>
<dbReference type="PANTHER" id="PTHR43133">
    <property type="entry name" value="RNA POLYMERASE ECF-TYPE SIGMA FACTO"/>
    <property type="match status" value="1"/>
</dbReference>
<evidence type="ECO:0000313" key="8">
    <source>
        <dbReference type="Proteomes" id="UP000318478"/>
    </source>
</evidence>
<dbReference type="PANTHER" id="PTHR43133:SF51">
    <property type="entry name" value="RNA POLYMERASE SIGMA FACTOR"/>
    <property type="match status" value="1"/>
</dbReference>
<dbReference type="GO" id="GO:0016987">
    <property type="term" value="F:sigma factor activity"/>
    <property type="evidence" value="ECO:0007669"/>
    <property type="project" value="UniProtKB-KW"/>
</dbReference>
<dbReference type="InterPro" id="IPR014331">
    <property type="entry name" value="RNA_pol_sigma70_ECF_RHOBA"/>
</dbReference>
<dbReference type="SUPFAM" id="SSF88659">
    <property type="entry name" value="Sigma3 and sigma4 domains of RNA polymerase sigma factors"/>
    <property type="match status" value="1"/>
</dbReference>
<comment type="similarity">
    <text evidence="1">Belongs to the sigma-70 factor family. ECF subfamily.</text>
</comment>
<dbReference type="GO" id="GO:0003677">
    <property type="term" value="F:DNA binding"/>
    <property type="evidence" value="ECO:0007669"/>
    <property type="project" value="InterPro"/>
</dbReference>
<dbReference type="SUPFAM" id="SSF88946">
    <property type="entry name" value="Sigma2 domain of RNA polymerase sigma factors"/>
    <property type="match status" value="1"/>
</dbReference>
<gene>
    <name evidence="7" type="ORF">Pla123a_11250</name>
</gene>
<comment type="caution">
    <text evidence="7">The sequence shown here is derived from an EMBL/GenBank/DDBJ whole genome shotgun (WGS) entry which is preliminary data.</text>
</comment>
<dbReference type="RefSeq" id="WP_146584714.1">
    <property type="nucleotide sequence ID" value="NZ_SJPO01000002.1"/>
</dbReference>
<evidence type="ECO:0000256" key="2">
    <source>
        <dbReference type="ARBA" id="ARBA00023015"/>
    </source>
</evidence>
<dbReference type="InterPro" id="IPR007627">
    <property type="entry name" value="RNA_pol_sigma70_r2"/>
</dbReference>
<dbReference type="InterPro" id="IPR014284">
    <property type="entry name" value="RNA_pol_sigma-70_dom"/>
</dbReference>
<evidence type="ECO:0000256" key="1">
    <source>
        <dbReference type="ARBA" id="ARBA00010641"/>
    </source>
</evidence>
<organism evidence="7 8">
    <name type="scientific">Posidoniimonas polymericola</name>
    <dbReference type="NCBI Taxonomy" id="2528002"/>
    <lineage>
        <taxon>Bacteria</taxon>
        <taxon>Pseudomonadati</taxon>
        <taxon>Planctomycetota</taxon>
        <taxon>Planctomycetia</taxon>
        <taxon>Pirellulales</taxon>
        <taxon>Lacipirellulaceae</taxon>
        <taxon>Posidoniimonas</taxon>
    </lineage>
</organism>
<dbReference type="Pfam" id="PF04542">
    <property type="entry name" value="Sigma70_r2"/>
    <property type="match status" value="1"/>
</dbReference>
<evidence type="ECO:0000313" key="7">
    <source>
        <dbReference type="EMBL" id="TWT78334.1"/>
    </source>
</evidence>
<dbReference type="EMBL" id="SJPO01000002">
    <property type="protein sequence ID" value="TWT78334.1"/>
    <property type="molecule type" value="Genomic_DNA"/>
</dbReference>
<dbReference type="Gene3D" id="1.10.10.10">
    <property type="entry name" value="Winged helix-like DNA-binding domain superfamily/Winged helix DNA-binding domain"/>
    <property type="match status" value="1"/>
</dbReference>
<sequence>MDDPQDAGEAAGGEGLDVDQFIKDLTQSQGNLRAYLLAALGNYDDAADVLQKTNLVLWRSAHRYQPGTDFIAWAITLARFELQSFFRDRSRDRHVFSEELSGMMLQTAAKELPDLDDRQEALRHCLQGLSARSQEMLQLRYDTSSSITQIADRVGKTEDAIKSALLRVRKSLERCIELRLRSDVS</sequence>
<evidence type="ECO:0000256" key="3">
    <source>
        <dbReference type="ARBA" id="ARBA00023082"/>
    </source>
</evidence>
<evidence type="ECO:0000259" key="6">
    <source>
        <dbReference type="Pfam" id="PF08281"/>
    </source>
</evidence>
<reference evidence="7 8" key="1">
    <citation type="submission" date="2019-02" db="EMBL/GenBank/DDBJ databases">
        <title>Deep-cultivation of Planctomycetes and their phenomic and genomic characterization uncovers novel biology.</title>
        <authorList>
            <person name="Wiegand S."/>
            <person name="Jogler M."/>
            <person name="Boedeker C."/>
            <person name="Pinto D."/>
            <person name="Vollmers J."/>
            <person name="Rivas-Marin E."/>
            <person name="Kohn T."/>
            <person name="Peeters S.H."/>
            <person name="Heuer A."/>
            <person name="Rast P."/>
            <person name="Oberbeckmann S."/>
            <person name="Bunk B."/>
            <person name="Jeske O."/>
            <person name="Meyerdierks A."/>
            <person name="Storesund J.E."/>
            <person name="Kallscheuer N."/>
            <person name="Luecker S."/>
            <person name="Lage O.M."/>
            <person name="Pohl T."/>
            <person name="Merkel B.J."/>
            <person name="Hornburger P."/>
            <person name="Mueller R.-W."/>
            <person name="Bruemmer F."/>
            <person name="Labrenz M."/>
            <person name="Spormann A.M."/>
            <person name="Op Den Camp H."/>
            <person name="Overmann J."/>
            <person name="Amann R."/>
            <person name="Jetten M.S.M."/>
            <person name="Mascher T."/>
            <person name="Medema M.H."/>
            <person name="Devos D.P."/>
            <person name="Kaster A.-K."/>
            <person name="Ovreas L."/>
            <person name="Rohde M."/>
            <person name="Galperin M.Y."/>
            <person name="Jogler C."/>
        </authorList>
    </citation>
    <scope>NUCLEOTIDE SEQUENCE [LARGE SCALE GENOMIC DNA]</scope>
    <source>
        <strain evidence="7 8">Pla123a</strain>
    </source>
</reference>
<feature type="domain" description="RNA polymerase sigma-70 region 2" evidence="5">
    <location>
        <begin position="29"/>
        <end position="91"/>
    </location>
</feature>
<dbReference type="InterPro" id="IPR036388">
    <property type="entry name" value="WH-like_DNA-bd_sf"/>
</dbReference>
<accession>A0A5C5YTK3</accession>
<dbReference type="NCBIfam" id="TIGR02937">
    <property type="entry name" value="sigma70-ECF"/>
    <property type="match status" value="1"/>
</dbReference>
<dbReference type="OrthoDB" id="6383365at2"/>
<evidence type="ECO:0000259" key="5">
    <source>
        <dbReference type="Pfam" id="PF04542"/>
    </source>
</evidence>
<proteinExistence type="inferred from homology"/>
<evidence type="ECO:0000256" key="4">
    <source>
        <dbReference type="ARBA" id="ARBA00023163"/>
    </source>
</evidence>
<protein>
    <submittedName>
        <fullName evidence="7">RNA polymerase sigma factor</fullName>
    </submittedName>
</protein>
<dbReference type="Proteomes" id="UP000318478">
    <property type="component" value="Unassembled WGS sequence"/>
</dbReference>
<dbReference type="InterPro" id="IPR013324">
    <property type="entry name" value="RNA_pol_sigma_r3/r4-like"/>
</dbReference>
<dbReference type="Gene3D" id="1.10.1740.10">
    <property type="match status" value="1"/>
</dbReference>
<dbReference type="Pfam" id="PF08281">
    <property type="entry name" value="Sigma70_r4_2"/>
    <property type="match status" value="1"/>
</dbReference>
<keyword evidence="8" id="KW-1185">Reference proteome</keyword>
<dbReference type="InterPro" id="IPR013249">
    <property type="entry name" value="RNA_pol_sigma70_r4_t2"/>
</dbReference>
<dbReference type="GO" id="GO:0006352">
    <property type="term" value="P:DNA-templated transcription initiation"/>
    <property type="evidence" value="ECO:0007669"/>
    <property type="project" value="InterPro"/>
</dbReference>
<keyword evidence="2" id="KW-0805">Transcription regulation</keyword>
<dbReference type="InterPro" id="IPR039425">
    <property type="entry name" value="RNA_pol_sigma-70-like"/>
</dbReference>
<feature type="domain" description="RNA polymerase sigma factor 70 region 4 type 2" evidence="6">
    <location>
        <begin position="120"/>
        <end position="172"/>
    </location>
</feature>
<dbReference type="InterPro" id="IPR013325">
    <property type="entry name" value="RNA_pol_sigma_r2"/>
</dbReference>
<dbReference type="NCBIfam" id="TIGR02989">
    <property type="entry name" value="Sig-70_gvs1"/>
    <property type="match status" value="1"/>
</dbReference>
<dbReference type="AlphaFoldDB" id="A0A5C5YTK3"/>
<keyword evidence="3" id="KW-0731">Sigma factor</keyword>
<keyword evidence="4" id="KW-0804">Transcription</keyword>